<sequence>MEEFIDFMYGSLGYADRMMSAIDGVAILFELNKDKNLINDSKVCLTLDDFLPWGFKIFSDFEEMYIELIEPSKLKGIEAIAGETLPVRIQKKLTSLSTLYESFYELFSQNNISTRASRYRKVADDIEKVDLDIFKKILIVGFFALTQSERKIFEQLGKKNNTSFVFQKGPGIESLISRLHVDVEEKGAEMKGAEVNFYKAMDVHGEIFALN</sequence>
<comment type="caution">
    <text evidence="1">The sequence shown here is derived from an EMBL/GenBank/DDBJ whole genome shotgun (WGS) entry which is preliminary data.</text>
</comment>
<feature type="non-terminal residue" evidence="1">
    <location>
        <position position="211"/>
    </location>
</feature>
<evidence type="ECO:0000313" key="1">
    <source>
        <dbReference type="EMBL" id="GAI13672.1"/>
    </source>
</evidence>
<protein>
    <submittedName>
        <fullName evidence="1">Uncharacterized protein</fullName>
    </submittedName>
</protein>
<accession>X1L2V4</accession>
<proteinExistence type="predicted"/>
<dbReference type="AlphaFoldDB" id="X1L2V4"/>
<gene>
    <name evidence="1" type="ORF">S06H3_22340</name>
</gene>
<name>X1L2V4_9ZZZZ</name>
<dbReference type="EMBL" id="BARV01011917">
    <property type="protein sequence ID" value="GAI13672.1"/>
    <property type="molecule type" value="Genomic_DNA"/>
</dbReference>
<organism evidence="1">
    <name type="scientific">marine sediment metagenome</name>
    <dbReference type="NCBI Taxonomy" id="412755"/>
    <lineage>
        <taxon>unclassified sequences</taxon>
        <taxon>metagenomes</taxon>
        <taxon>ecological metagenomes</taxon>
    </lineage>
</organism>
<reference evidence="1" key="1">
    <citation type="journal article" date="2014" name="Front. Microbiol.">
        <title>High frequency of phylogenetically diverse reductive dehalogenase-homologous genes in deep subseafloor sedimentary metagenomes.</title>
        <authorList>
            <person name="Kawai M."/>
            <person name="Futagami T."/>
            <person name="Toyoda A."/>
            <person name="Takaki Y."/>
            <person name="Nishi S."/>
            <person name="Hori S."/>
            <person name="Arai W."/>
            <person name="Tsubouchi T."/>
            <person name="Morono Y."/>
            <person name="Uchiyama I."/>
            <person name="Ito T."/>
            <person name="Fujiyama A."/>
            <person name="Inagaki F."/>
            <person name="Takami H."/>
        </authorList>
    </citation>
    <scope>NUCLEOTIDE SEQUENCE</scope>
    <source>
        <strain evidence="1">Expedition CK06-06</strain>
    </source>
</reference>